<accession>A0A426TTJ9</accession>
<dbReference type="GO" id="GO:0008168">
    <property type="term" value="F:methyltransferase activity"/>
    <property type="evidence" value="ECO:0007669"/>
    <property type="project" value="UniProtKB-KW"/>
</dbReference>
<evidence type="ECO:0000313" key="2">
    <source>
        <dbReference type="Proteomes" id="UP000280307"/>
    </source>
</evidence>
<keyword evidence="1" id="KW-0489">Methyltransferase</keyword>
<name>A0A426TTJ9_9CHLR</name>
<dbReference type="InterPro" id="IPR029063">
    <property type="entry name" value="SAM-dependent_MTases_sf"/>
</dbReference>
<gene>
    <name evidence="1" type="ORF">EI684_18340</name>
</gene>
<reference evidence="1 2" key="1">
    <citation type="submission" date="2018-12" db="EMBL/GenBank/DDBJ databases">
        <title>Genome Sequence of Candidatus Viridilinea halotolerans isolated from saline sulfide-rich spring.</title>
        <authorList>
            <person name="Grouzdev D.S."/>
            <person name="Burganskaya E.I."/>
            <person name="Krutkina M.S."/>
            <person name="Sukhacheva M.V."/>
            <person name="Gorlenko V.M."/>
        </authorList>
    </citation>
    <scope>NUCLEOTIDE SEQUENCE [LARGE SCALE GENOMIC DNA]</scope>
    <source>
        <strain evidence="1">Chok-6</strain>
    </source>
</reference>
<dbReference type="Proteomes" id="UP000280307">
    <property type="component" value="Unassembled WGS sequence"/>
</dbReference>
<organism evidence="1 2">
    <name type="scientific">Candidatus Viridilinea halotolerans</name>
    <dbReference type="NCBI Taxonomy" id="2491704"/>
    <lineage>
        <taxon>Bacteria</taxon>
        <taxon>Bacillati</taxon>
        <taxon>Chloroflexota</taxon>
        <taxon>Chloroflexia</taxon>
        <taxon>Chloroflexales</taxon>
        <taxon>Chloroflexineae</taxon>
        <taxon>Oscillochloridaceae</taxon>
        <taxon>Candidatus Viridilinea</taxon>
    </lineage>
</organism>
<dbReference type="AlphaFoldDB" id="A0A426TTJ9"/>
<dbReference type="SUPFAM" id="SSF53335">
    <property type="entry name" value="S-adenosyl-L-methionine-dependent methyltransferases"/>
    <property type="match status" value="1"/>
</dbReference>
<protein>
    <submittedName>
        <fullName evidence="1">SAM-dependent DNA methyltransferase</fullName>
    </submittedName>
</protein>
<evidence type="ECO:0000313" key="1">
    <source>
        <dbReference type="EMBL" id="RRR67852.1"/>
    </source>
</evidence>
<dbReference type="Gene3D" id="3.40.50.150">
    <property type="entry name" value="Vaccinia Virus protein VP39"/>
    <property type="match status" value="1"/>
</dbReference>
<dbReference type="GO" id="GO:0032259">
    <property type="term" value="P:methylation"/>
    <property type="evidence" value="ECO:0007669"/>
    <property type="project" value="UniProtKB-KW"/>
</dbReference>
<comment type="caution">
    <text evidence="1">The sequence shown here is derived from an EMBL/GenBank/DDBJ whole genome shotgun (WGS) entry which is preliminary data.</text>
</comment>
<keyword evidence="1" id="KW-0808">Transferase</keyword>
<sequence>MQDVVDHYAPAPVIFTLWQALNQLSVIDPTCGSGAFLFAALNILEPLYDACLERMEQLVMETGPTLERSDTLIAAFRSTLDHVETHPNRRYFFLRDGSWRLNSLPRS</sequence>
<dbReference type="EMBL" id="RSAS01000759">
    <property type="protein sequence ID" value="RRR67852.1"/>
    <property type="molecule type" value="Genomic_DNA"/>
</dbReference>
<proteinExistence type="predicted"/>